<dbReference type="PROSITE" id="PS51257">
    <property type="entry name" value="PROKAR_LIPOPROTEIN"/>
    <property type="match status" value="1"/>
</dbReference>
<feature type="chain" id="PRO_5004336801" description="Pyrrolo-quinoline quinone repeat domain-containing protein" evidence="1">
    <location>
        <begin position="34"/>
        <end position="393"/>
    </location>
</feature>
<dbReference type="Pfam" id="PF13360">
    <property type="entry name" value="PQQ_2"/>
    <property type="match status" value="1"/>
</dbReference>
<dbReference type="Gene3D" id="2.40.10.480">
    <property type="match status" value="1"/>
</dbReference>
<reference evidence="3 4" key="1">
    <citation type="journal article" date="1999" name="Science">
        <title>Genome sequence of the radioresistant bacterium Deinococcus radiodurans R1.</title>
        <authorList>
            <person name="White O."/>
            <person name="Eisen J.A."/>
            <person name="Heidelberg J.F."/>
            <person name="Hickey E.K."/>
            <person name="Peterson J.D."/>
            <person name="Dodson R.J."/>
            <person name="Haft D.H."/>
            <person name="Gwinn M.L."/>
            <person name="Nelson W.C."/>
            <person name="Richardson D.L."/>
            <person name="Moffat K.S."/>
            <person name="Qin H."/>
            <person name="Jiang L."/>
            <person name="Pamphile W."/>
            <person name="Crosby M."/>
            <person name="Shen M."/>
            <person name="Vamathevan J.J."/>
            <person name="Lam P."/>
            <person name="McDonald L."/>
            <person name="Utterback T."/>
            <person name="Zalewski C."/>
            <person name="Makarova K.S."/>
            <person name="Aravind L."/>
            <person name="Daly M.J."/>
            <person name="Minton K.W."/>
            <person name="Fleischmann R.D."/>
            <person name="Ketchum K.A."/>
            <person name="Nelson K.E."/>
            <person name="Salzberg S."/>
            <person name="Smith H.O."/>
            <person name="Venter J.C."/>
            <person name="Fraser C.M."/>
        </authorList>
    </citation>
    <scope>NUCLEOTIDE SEQUENCE [LARGE SCALE GENOMIC DNA]</scope>
    <source>
        <strain evidence="4">ATCC 13939 / DSM 20539 / JCM 16871 / LMG 4051 / NBRC 15346 / NCIMB 9279 / R1 / VKM B-1422</strain>
    </source>
</reference>
<dbReference type="PANTHER" id="PTHR34512:SF30">
    <property type="entry name" value="OUTER MEMBRANE PROTEIN ASSEMBLY FACTOR BAMB"/>
    <property type="match status" value="1"/>
</dbReference>
<proteinExistence type="predicted"/>
<keyword evidence="1" id="KW-0732">Signal</keyword>
<dbReference type="AlphaFoldDB" id="Q9RX12"/>
<evidence type="ECO:0000313" key="4">
    <source>
        <dbReference type="Proteomes" id="UP000002524"/>
    </source>
</evidence>
<dbReference type="InterPro" id="IPR015943">
    <property type="entry name" value="WD40/YVTN_repeat-like_dom_sf"/>
</dbReference>
<evidence type="ECO:0000313" key="3">
    <source>
        <dbReference type="EMBL" id="AAF10086.1"/>
    </source>
</evidence>
<dbReference type="EnsemblBacteria" id="AAF10086">
    <property type="protein sequence ID" value="AAF10086"/>
    <property type="gene ID" value="DR_0503"/>
</dbReference>
<evidence type="ECO:0000256" key="1">
    <source>
        <dbReference type="SAM" id="SignalP"/>
    </source>
</evidence>
<dbReference type="EMBL" id="AE000513">
    <property type="protein sequence ID" value="AAF10086.1"/>
    <property type="molecule type" value="Genomic_DNA"/>
</dbReference>
<gene>
    <name evidence="3" type="ordered locus">DR_0503</name>
</gene>
<dbReference type="KEGG" id="dra:DR_0503"/>
<dbReference type="Proteomes" id="UP000002524">
    <property type="component" value="Chromosome 1"/>
</dbReference>
<dbReference type="Gene3D" id="2.130.10.10">
    <property type="entry name" value="YVTN repeat-like/Quinoprotein amine dehydrogenase"/>
    <property type="match status" value="1"/>
</dbReference>
<dbReference type="HOGENOM" id="CLU_701552_0_0_0"/>
<feature type="signal peptide" evidence="1">
    <location>
        <begin position="1"/>
        <end position="33"/>
    </location>
</feature>
<protein>
    <recommendedName>
        <fullName evidence="2">Pyrrolo-quinoline quinone repeat domain-containing protein</fullName>
    </recommendedName>
</protein>
<dbReference type="PATRIC" id="fig|243230.17.peg.681"/>
<dbReference type="STRING" id="243230.DR_0503"/>
<dbReference type="InterPro" id="IPR011047">
    <property type="entry name" value="Quinoprotein_ADH-like_sf"/>
</dbReference>
<dbReference type="PANTHER" id="PTHR34512">
    <property type="entry name" value="CELL SURFACE PROTEIN"/>
    <property type="match status" value="1"/>
</dbReference>
<dbReference type="eggNOG" id="COG1520">
    <property type="taxonomic scope" value="Bacteria"/>
</dbReference>
<dbReference type="PaxDb" id="243230-DR_0503"/>
<sequence length="393" mass="42440">MRPLSSLLSAEVSMRRYLLLLSLALTACTSQNAPTPGEDALAQLPALTLQWSFPDHKVTGYTTLLGTLLLGGRQVTAIDTRTHQLAFKLPLDTENLRTNYATLDDKLIALNGKNADVLTVFDRSGQILNTVAVPGGTRQSLGQLGPFVAGSSLYVVSGARLYRYRTADLLRPDAQPVWVRNYPGFRLASLIVRDEDRLFVSTSAETSHQLIALNSQGETRWAVDVSPKTLQNTGAFALSLYKNLIIAQAGVAGLQAYDADTGEKAWKKFPDINVCPGGQANTAFRMSIADDKVFIGPWGGTCILAYHAATGELAWVFDAPNHVTFDTTPLDVNGVVYASNSRLWALDAETGKALAVGRENLSDNLGAPLSYDPAGRQVLHWGAAGVHAYQPLR</sequence>
<dbReference type="InterPro" id="IPR018391">
    <property type="entry name" value="PQQ_b-propeller_rpt"/>
</dbReference>
<dbReference type="SMART" id="SM00564">
    <property type="entry name" value="PQQ"/>
    <property type="match status" value="4"/>
</dbReference>
<evidence type="ECO:0000259" key="2">
    <source>
        <dbReference type="Pfam" id="PF13360"/>
    </source>
</evidence>
<dbReference type="InterPro" id="IPR002372">
    <property type="entry name" value="PQQ_rpt_dom"/>
</dbReference>
<keyword evidence="4" id="KW-1185">Reference proteome</keyword>
<feature type="domain" description="Pyrrolo-quinoline quinone repeat" evidence="2">
    <location>
        <begin position="191"/>
        <end position="296"/>
    </location>
</feature>
<dbReference type="OrthoDB" id="7012117at2"/>
<organism evidence="3 4">
    <name type="scientific">Deinococcus radiodurans (strain ATCC 13939 / DSM 20539 / JCM 16871 / CCUG 27074 / LMG 4051 / NBRC 15346 / NCIMB 9279 / VKM B-1422 / R1)</name>
    <dbReference type="NCBI Taxonomy" id="243230"/>
    <lineage>
        <taxon>Bacteria</taxon>
        <taxon>Thermotogati</taxon>
        <taxon>Deinococcota</taxon>
        <taxon>Deinococci</taxon>
        <taxon>Deinococcales</taxon>
        <taxon>Deinococcaceae</taxon>
        <taxon>Deinococcus</taxon>
    </lineage>
</organism>
<dbReference type="InParanoid" id="Q9RX12"/>
<dbReference type="PIR" id="D75511">
    <property type="entry name" value="D75511"/>
</dbReference>
<accession>Q9RX12</accession>
<dbReference type="SUPFAM" id="SSF50998">
    <property type="entry name" value="Quinoprotein alcohol dehydrogenase-like"/>
    <property type="match status" value="1"/>
</dbReference>
<name>Q9RX12_DEIRA</name>